<dbReference type="InterPro" id="IPR015174">
    <property type="entry name" value="MIF4G-like_typ-2"/>
</dbReference>
<comment type="similarity">
    <text evidence="2">Belongs to the NCBP1 family.</text>
</comment>
<dbReference type="SUPFAM" id="SSF48371">
    <property type="entry name" value="ARM repeat"/>
    <property type="match status" value="3"/>
</dbReference>
<dbReference type="OrthoDB" id="10252707at2759"/>
<keyword evidence="3" id="KW-0507">mRNA processing</keyword>
<evidence type="ECO:0000256" key="1">
    <source>
        <dbReference type="ARBA" id="ARBA00004123"/>
    </source>
</evidence>
<feature type="domain" description="MIF4G" evidence="6">
    <location>
        <begin position="44"/>
        <end position="283"/>
    </location>
</feature>
<dbReference type="GO" id="GO:0005634">
    <property type="term" value="C:nucleus"/>
    <property type="evidence" value="ECO:0007669"/>
    <property type="project" value="UniProtKB-SubCell"/>
</dbReference>
<dbReference type="GO" id="GO:0006406">
    <property type="term" value="P:mRNA export from nucleus"/>
    <property type="evidence" value="ECO:0007669"/>
    <property type="project" value="InterPro"/>
</dbReference>
<dbReference type="InterPro" id="IPR016024">
    <property type="entry name" value="ARM-type_fold"/>
</dbReference>
<dbReference type="Proteomes" id="UP000324585">
    <property type="component" value="Unassembled WGS sequence"/>
</dbReference>
<dbReference type="InterPro" id="IPR015172">
    <property type="entry name" value="MIF4G-like_typ-1"/>
</dbReference>
<keyword evidence="5" id="KW-0539">Nucleus</keyword>
<dbReference type="SMART" id="SM00543">
    <property type="entry name" value="MIF4G"/>
    <property type="match status" value="1"/>
</dbReference>
<dbReference type="Pfam" id="PF02854">
    <property type="entry name" value="MIF4G"/>
    <property type="match status" value="1"/>
</dbReference>
<dbReference type="GO" id="GO:0006397">
    <property type="term" value="P:mRNA processing"/>
    <property type="evidence" value="ECO:0007669"/>
    <property type="project" value="UniProtKB-KW"/>
</dbReference>
<comment type="subcellular location">
    <subcellularLocation>
        <location evidence="1">Nucleus</location>
    </subcellularLocation>
</comment>
<reference evidence="8" key="1">
    <citation type="journal article" date="2019" name="Nat. Commun.">
        <title>Expansion of phycobilisome linker gene families in mesophilic red algae.</title>
        <authorList>
            <person name="Lee J."/>
            <person name="Kim D."/>
            <person name="Bhattacharya D."/>
            <person name="Yoon H.S."/>
        </authorList>
    </citation>
    <scope>NUCLEOTIDE SEQUENCE [LARGE SCALE GENOMIC DNA]</scope>
    <source>
        <strain evidence="8">CCMP 1328</strain>
    </source>
</reference>
<accession>A0A5J4YWY1</accession>
<organism evidence="7 8">
    <name type="scientific">Porphyridium purpureum</name>
    <name type="common">Red alga</name>
    <name type="synonym">Porphyridium cruentum</name>
    <dbReference type="NCBI Taxonomy" id="35688"/>
    <lineage>
        <taxon>Eukaryota</taxon>
        <taxon>Rhodophyta</taxon>
        <taxon>Bangiophyceae</taxon>
        <taxon>Porphyridiales</taxon>
        <taxon>Porphyridiaceae</taxon>
        <taxon>Porphyridium</taxon>
    </lineage>
</organism>
<evidence type="ECO:0000256" key="4">
    <source>
        <dbReference type="ARBA" id="ARBA00023187"/>
    </source>
</evidence>
<dbReference type="Pfam" id="PF09090">
    <property type="entry name" value="MIF4G_like_2"/>
    <property type="match status" value="1"/>
</dbReference>
<dbReference type="GO" id="GO:0000184">
    <property type="term" value="P:nuclear-transcribed mRNA catabolic process, nonsense-mediated decay"/>
    <property type="evidence" value="ECO:0007669"/>
    <property type="project" value="TreeGrafter"/>
</dbReference>
<protein>
    <submittedName>
        <fullName evidence="7">Nuclear cap-binding protein subunit 1</fullName>
    </submittedName>
</protein>
<proteinExistence type="inferred from homology"/>
<evidence type="ECO:0000259" key="6">
    <source>
        <dbReference type="SMART" id="SM00543"/>
    </source>
</evidence>
<dbReference type="InterPro" id="IPR027159">
    <property type="entry name" value="CBP80"/>
</dbReference>
<dbReference type="GO" id="GO:0000339">
    <property type="term" value="F:RNA cap binding"/>
    <property type="evidence" value="ECO:0007669"/>
    <property type="project" value="InterPro"/>
</dbReference>
<evidence type="ECO:0000256" key="3">
    <source>
        <dbReference type="ARBA" id="ARBA00022664"/>
    </source>
</evidence>
<evidence type="ECO:0000313" key="8">
    <source>
        <dbReference type="Proteomes" id="UP000324585"/>
    </source>
</evidence>
<dbReference type="Gene3D" id="1.25.40.180">
    <property type="match status" value="3"/>
</dbReference>
<dbReference type="OMA" id="AYMILEV"/>
<dbReference type="GO" id="GO:0008380">
    <property type="term" value="P:RNA splicing"/>
    <property type="evidence" value="ECO:0007669"/>
    <property type="project" value="UniProtKB-KW"/>
</dbReference>
<evidence type="ECO:0000256" key="2">
    <source>
        <dbReference type="ARBA" id="ARBA00007413"/>
    </source>
</evidence>
<dbReference type="PANTHER" id="PTHR12412">
    <property type="entry name" value="CAP BINDING PROTEIN"/>
    <property type="match status" value="1"/>
</dbReference>
<dbReference type="GO" id="GO:0003729">
    <property type="term" value="F:mRNA binding"/>
    <property type="evidence" value="ECO:0007669"/>
    <property type="project" value="TreeGrafter"/>
</dbReference>
<keyword evidence="8" id="KW-1185">Reference proteome</keyword>
<dbReference type="InterPro" id="IPR003890">
    <property type="entry name" value="MIF4G-like_typ-3"/>
</dbReference>
<sequence>MRLARAVGGGCAAWCATIRREADTAALKWRDARGWKSSASASAAAYLAGVADRITNPTDLERRRAAARTLDEQLQAAQPEVLDAAVHAFLRCSLELSAKAPLYATLLALLMRTVAKGVEFVGRFLGAFLGTLHNVLREGEAARARRMLRFMAELVNANVLNAKYFMHFLIRLVQGSHAEHQIRPKLHARKRFLADIALSCLPWCGSALVRLEPELLHELTSLSNSFRQIYMASQEWSFLRPMKPDGVNPSRTRQPDASVPGAVHCEDRLLLVFQAVDELSNNNWECAVPLKPYRLFEAELANGMTLEPPTEISIPPHSRTSRYSAAEFLFHFDLSPAEEEEAGDKKRLSLAMEKLVISDYVCDILDNFGANYQLGVERFLQIPTPYYYKHRVVETVLSTMLALPRSKSPLVYYGVSLAHACRVRGGGVPFPLMNCTEQLYLHCAELDAEVFDRFAEWFAYHLNNFQFQWNWEDWVDVTEDKADDANRGSHARPFKALFVKMVLDRLTRHASLEEIKGILPEELHPLLPPKPEPDLDMFGQDPQVQSLRGIITGKGKLELDQVRAELYEATARSNSVYRFCLLVKALLLGSMKTYSHFDIISERYMPLLRELALAAGETGQAEAISIALRFWRNSAQNSCFILNRFNYLGIIPDTTTATTLVPVGHSDMDPNELQAMLYRFEVWEYLREIVLRNALALDRANREVTIAAYAANHATEGEAEAALAALDSARSAQEQCRVSIQNILLVVLSQLFALYAVILRSLPENNSSRAVLVWRVRGMIIEFARKTPDTTSAILPRIQYAQDLVELQRCIDELHVISECNILE</sequence>
<gene>
    <name evidence="7" type="ORF">FVE85_3208</name>
</gene>
<dbReference type="EMBL" id="VRMN01000004">
    <property type="protein sequence ID" value="KAA8494967.1"/>
    <property type="molecule type" value="Genomic_DNA"/>
</dbReference>
<dbReference type="AlphaFoldDB" id="A0A5J4YWY1"/>
<dbReference type="Pfam" id="PF09088">
    <property type="entry name" value="MIF4G_like"/>
    <property type="match status" value="1"/>
</dbReference>
<comment type="caution">
    <text evidence="7">The sequence shown here is derived from an EMBL/GenBank/DDBJ whole genome shotgun (WGS) entry which is preliminary data.</text>
</comment>
<keyword evidence="4" id="KW-0508">mRNA splicing</keyword>
<evidence type="ECO:0000256" key="5">
    <source>
        <dbReference type="ARBA" id="ARBA00023242"/>
    </source>
</evidence>
<dbReference type="GO" id="GO:0005846">
    <property type="term" value="C:nuclear cap binding complex"/>
    <property type="evidence" value="ECO:0007669"/>
    <property type="project" value="InterPro"/>
</dbReference>
<evidence type="ECO:0000313" key="7">
    <source>
        <dbReference type="EMBL" id="KAA8494967.1"/>
    </source>
</evidence>
<dbReference type="PANTHER" id="PTHR12412:SF2">
    <property type="entry name" value="NUCLEAR CAP-BINDING PROTEIN SUBUNIT 1"/>
    <property type="match status" value="1"/>
</dbReference>
<name>A0A5J4YWY1_PORPP</name>